<dbReference type="CDD" id="cd02440">
    <property type="entry name" value="AdoMet_MTases"/>
    <property type="match status" value="1"/>
</dbReference>
<evidence type="ECO:0000313" key="3">
    <source>
        <dbReference type="Proteomes" id="UP000068210"/>
    </source>
</evidence>
<name>A0A0C4WR06_9GAMM</name>
<dbReference type="SUPFAM" id="SSF53335">
    <property type="entry name" value="S-adenosyl-L-methionine-dependent methyltransferases"/>
    <property type="match status" value="1"/>
</dbReference>
<organism evidence="2 3">
    <name type="scientific">Azotobacter chroococcum NCIMB 8003</name>
    <dbReference type="NCBI Taxonomy" id="1328314"/>
    <lineage>
        <taxon>Bacteria</taxon>
        <taxon>Pseudomonadati</taxon>
        <taxon>Pseudomonadota</taxon>
        <taxon>Gammaproteobacteria</taxon>
        <taxon>Pseudomonadales</taxon>
        <taxon>Pseudomonadaceae</taxon>
        <taxon>Azotobacter</taxon>
    </lineage>
</organism>
<dbReference type="AlphaFoldDB" id="A0A0C4WR06"/>
<dbReference type="Proteomes" id="UP000068210">
    <property type="component" value="Chromosome"/>
</dbReference>
<evidence type="ECO:0000313" key="2">
    <source>
        <dbReference type="EMBL" id="AJE22010.1"/>
    </source>
</evidence>
<dbReference type="GO" id="GO:0008168">
    <property type="term" value="F:methyltransferase activity"/>
    <property type="evidence" value="ECO:0007669"/>
    <property type="project" value="UniProtKB-KW"/>
</dbReference>
<dbReference type="STRING" id="1328314.Achr_25830"/>
<gene>
    <name evidence="2" type="ORF">Achr_25830</name>
</gene>
<dbReference type="InterPro" id="IPR029063">
    <property type="entry name" value="SAM-dependent_MTases_sf"/>
</dbReference>
<dbReference type="EMBL" id="CP010415">
    <property type="protein sequence ID" value="AJE22010.1"/>
    <property type="molecule type" value="Genomic_DNA"/>
</dbReference>
<dbReference type="GO" id="GO:0032259">
    <property type="term" value="P:methylation"/>
    <property type="evidence" value="ECO:0007669"/>
    <property type="project" value="UniProtKB-KW"/>
</dbReference>
<proteinExistence type="predicted"/>
<dbReference type="KEGG" id="acx:Achr_25830"/>
<keyword evidence="2" id="KW-0489">Methyltransferase</keyword>
<dbReference type="InterPro" id="IPR041698">
    <property type="entry name" value="Methyltransf_25"/>
</dbReference>
<keyword evidence="3" id="KW-1185">Reference proteome</keyword>
<dbReference type="Gene3D" id="3.40.50.150">
    <property type="entry name" value="Vaccinia Virus protein VP39"/>
    <property type="match status" value="1"/>
</dbReference>
<reference evidence="2 3" key="1">
    <citation type="journal article" date="2015" name="PLoS ONE">
        <title>Azotobacter Genomes: The Genome of Azotobacter chroococcum NCIMB 8003 (ATCC 4412).</title>
        <authorList>
            <person name="Robson R.L."/>
            <person name="Jones R."/>
            <person name="Robson R.M."/>
            <person name="Schwartz A."/>
            <person name="Richardson T.H."/>
        </authorList>
    </citation>
    <scope>NUCLEOTIDE SEQUENCE [LARGE SCALE GENOMIC DNA]</scope>
    <source>
        <strain evidence="2 3">NCIMB 8003</strain>
    </source>
</reference>
<protein>
    <submittedName>
        <fullName evidence="2">SAM-dependent methyltransferase</fullName>
    </submittedName>
</protein>
<evidence type="ECO:0000259" key="1">
    <source>
        <dbReference type="Pfam" id="PF13649"/>
    </source>
</evidence>
<dbReference type="Pfam" id="PF13649">
    <property type="entry name" value="Methyltransf_25"/>
    <property type="match status" value="1"/>
</dbReference>
<dbReference type="HOGENOM" id="CLU_088235_0_0_6"/>
<feature type="domain" description="Methyltransferase" evidence="1">
    <location>
        <begin position="57"/>
        <end position="151"/>
    </location>
</feature>
<sequence length="231" mass="26499">MSRTRISGLELPRQFGQSQAAQCLARHCDRLVRQLSHWRDGQLARRALQQAGDPNLVLDLPCGAGRFWPLLTEQPNRVVLAADSSEEILSLVKASHSDEVLARVRTFQTSPVAIDLPDNAVDSIFCMRLLHHVADRESRLAMLREFHRVSRDSLIVSLWVDGNFKAWRRRYLARLRAAQEGREEKRNRFVIERATIEAEFREVGFDIAGHHDALPGYAMRRIYVLHKRTSA</sequence>
<accession>A0A0C4WR06</accession>
<dbReference type="RefSeq" id="WP_039804986.1">
    <property type="nucleotide sequence ID" value="NZ_CP010415.1"/>
</dbReference>
<keyword evidence="2" id="KW-0808">Transferase</keyword>